<evidence type="ECO:0000259" key="2">
    <source>
        <dbReference type="PROSITE" id="PS50196"/>
    </source>
</evidence>
<dbReference type="Gene3D" id="2.30.29.30">
    <property type="entry name" value="Pleckstrin-homology domain (PH domain)/Phosphotyrosine-binding domain (PTB)"/>
    <property type="match status" value="1"/>
</dbReference>
<accession>D7FU74</accession>
<keyword evidence="4" id="KW-1185">Reference proteome</keyword>
<dbReference type="InterPro" id="IPR000156">
    <property type="entry name" value="Ran_bind_dom"/>
</dbReference>
<dbReference type="Pfam" id="PF00638">
    <property type="entry name" value="Ran_BP1"/>
    <property type="match status" value="1"/>
</dbReference>
<evidence type="ECO:0000313" key="3">
    <source>
        <dbReference type="EMBL" id="CBJ31601.1"/>
    </source>
</evidence>
<dbReference type="PROSITE" id="PS50196">
    <property type="entry name" value="RANBD1"/>
    <property type="match status" value="1"/>
</dbReference>
<proteinExistence type="predicted"/>
<dbReference type="SUPFAM" id="SSF50729">
    <property type="entry name" value="PH domain-like"/>
    <property type="match status" value="1"/>
</dbReference>
<evidence type="ECO:0000313" key="4">
    <source>
        <dbReference type="Proteomes" id="UP000002630"/>
    </source>
</evidence>
<dbReference type="EMBL" id="FN648451">
    <property type="protein sequence ID" value="CBJ31601.1"/>
    <property type="molecule type" value="Genomic_DNA"/>
</dbReference>
<dbReference type="Proteomes" id="UP000002630">
    <property type="component" value="Linkage Group LG05"/>
</dbReference>
<dbReference type="eggNOG" id="KOG0864">
    <property type="taxonomic scope" value="Eukaryota"/>
</dbReference>
<reference evidence="3 4" key="1">
    <citation type="journal article" date="2010" name="Nature">
        <title>The Ectocarpus genome and the independent evolution of multicellularity in brown algae.</title>
        <authorList>
            <person name="Cock J.M."/>
            <person name="Sterck L."/>
            <person name="Rouze P."/>
            <person name="Scornet D."/>
            <person name="Allen A.E."/>
            <person name="Amoutzias G."/>
            <person name="Anthouard V."/>
            <person name="Artiguenave F."/>
            <person name="Aury J.M."/>
            <person name="Badger J.H."/>
            <person name="Beszteri B."/>
            <person name="Billiau K."/>
            <person name="Bonnet E."/>
            <person name="Bothwell J.H."/>
            <person name="Bowler C."/>
            <person name="Boyen C."/>
            <person name="Brownlee C."/>
            <person name="Carrano C.J."/>
            <person name="Charrier B."/>
            <person name="Cho G.Y."/>
            <person name="Coelho S.M."/>
            <person name="Collen J."/>
            <person name="Corre E."/>
            <person name="Da Silva C."/>
            <person name="Delage L."/>
            <person name="Delaroque N."/>
            <person name="Dittami S.M."/>
            <person name="Doulbeau S."/>
            <person name="Elias M."/>
            <person name="Farnham G."/>
            <person name="Gachon C.M."/>
            <person name="Gschloessl B."/>
            <person name="Heesch S."/>
            <person name="Jabbari K."/>
            <person name="Jubin C."/>
            <person name="Kawai H."/>
            <person name="Kimura K."/>
            <person name="Kloareg B."/>
            <person name="Kupper F.C."/>
            <person name="Lang D."/>
            <person name="Le Bail A."/>
            <person name="Leblanc C."/>
            <person name="Lerouge P."/>
            <person name="Lohr M."/>
            <person name="Lopez P.J."/>
            <person name="Martens C."/>
            <person name="Maumus F."/>
            <person name="Michel G."/>
            <person name="Miranda-Saavedra D."/>
            <person name="Morales J."/>
            <person name="Moreau H."/>
            <person name="Motomura T."/>
            <person name="Nagasato C."/>
            <person name="Napoli C.A."/>
            <person name="Nelson D.R."/>
            <person name="Nyvall-Collen P."/>
            <person name="Peters A.F."/>
            <person name="Pommier C."/>
            <person name="Potin P."/>
            <person name="Poulain J."/>
            <person name="Quesneville H."/>
            <person name="Read B."/>
            <person name="Rensing S.A."/>
            <person name="Ritter A."/>
            <person name="Rousvoal S."/>
            <person name="Samanta M."/>
            <person name="Samson G."/>
            <person name="Schroeder D.C."/>
            <person name="Segurens B."/>
            <person name="Strittmatter M."/>
            <person name="Tonon T."/>
            <person name="Tregear J.W."/>
            <person name="Valentin K."/>
            <person name="von Dassow P."/>
            <person name="Yamagishi T."/>
            <person name="Van de Peer Y."/>
            <person name="Wincker P."/>
        </authorList>
    </citation>
    <scope>NUCLEOTIDE SEQUENCE [LARGE SCALE GENOMIC DNA]</scope>
    <source>
        <strain evidence="4">Ec32 / CCAP1310/4</strain>
    </source>
</reference>
<feature type="compositionally biased region" description="Low complexity" evidence="1">
    <location>
        <begin position="16"/>
        <end position="44"/>
    </location>
</feature>
<dbReference type="InterPro" id="IPR011993">
    <property type="entry name" value="PH-like_dom_sf"/>
</dbReference>
<organism evidence="3 4">
    <name type="scientific">Ectocarpus siliculosus</name>
    <name type="common">Brown alga</name>
    <name type="synonym">Conferva siliculosa</name>
    <dbReference type="NCBI Taxonomy" id="2880"/>
    <lineage>
        <taxon>Eukaryota</taxon>
        <taxon>Sar</taxon>
        <taxon>Stramenopiles</taxon>
        <taxon>Ochrophyta</taxon>
        <taxon>PX clade</taxon>
        <taxon>Phaeophyceae</taxon>
        <taxon>Ectocarpales</taxon>
        <taxon>Ectocarpaceae</taxon>
        <taxon>Ectocarpus</taxon>
    </lineage>
</organism>
<dbReference type="STRING" id="2880.D7FU74"/>
<dbReference type="EMBL" id="FN649730">
    <property type="protein sequence ID" value="CBJ31601.1"/>
    <property type="molecule type" value="Genomic_DNA"/>
</dbReference>
<dbReference type="OrthoDB" id="2357150at2759"/>
<dbReference type="InParanoid" id="D7FU74"/>
<feature type="domain" description="RanBD1" evidence="2">
    <location>
        <begin position="52"/>
        <end position="109"/>
    </location>
</feature>
<dbReference type="GO" id="GO:0005737">
    <property type="term" value="C:cytoplasm"/>
    <property type="evidence" value="ECO:0007669"/>
    <property type="project" value="TreeGrafter"/>
</dbReference>
<evidence type="ECO:0000256" key="1">
    <source>
        <dbReference type="SAM" id="MobiDB-lite"/>
    </source>
</evidence>
<dbReference type="PANTHER" id="PTHR23138:SF87">
    <property type="entry name" value="E3 SUMO-PROTEIN LIGASE RANBP2"/>
    <property type="match status" value="1"/>
</dbReference>
<dbReference type="GO" id="GO:0005643">
    <property type="term" value="C:nuclear pore"/>
    <property type="evidence" value="ECO:0007669"/>
    <property type="project" value="TreeGrafter"/>
</dbReference>
<name>D7FU74_ECTSI</name>
<dbReference type="AlphaFoldDB" id="D7FU74"/>
<dbReference type="GO" id="GO:0005096">
    <property type="term" value="F:GTPase activator activity"/>
    <property type="evidence" value="ECO:0007669"/>
    <property type="project" value="TreeGrafter"/>
</dbReference>
<sequence length="115" mass="12277">MSDFAQLAAKAKEDGVAAAAAPVDTTTETAAPASAAVDEGAGAAAEEESTAQFEPVVQLEEVEVKTHEEDEEVLWKMRAKLFIFGETLLNKGTGQKEWVERGIGEVKFLHGSSIR</sequence>
<protein>
    <recommendedName>
        <fullName evidence="2">RanBD1 domain-containing protein</fullName>
    </recommendedName>
</protein>
<dbReference type="PANTHER" id="PTHR23138">
    <property type="entry name" value="RAN BINDING PROTEIN"/>
    <property type="match status" value="1"/>
</dbReference>
<dbReference type="InterPro" id="IPR045255">
    <property type="entry name" value="RanBP1-like"/>
</dbReference>
<gene>
    <name evidence="3" type="ORF">Esi_0268_0007</name>
</gene>
<feature type="region of interest" description="Disordered" evidence="1">
    <location>
        <begin position="13"/>
        <end position="54"/>
    </location>
</feature>